<reference evidence="3" key="1">
    <citation type="submission" date="2019-11" db="EMBL/GenBank/DDBJ databases">
        <authorList>
            <person name="Liu Y."/>
            <person name="Hou J."/>
            <person name="Li T.-Q."/>
            <person name="Guan C.-H."/>
            <person name="Wu X."/>
            <person name="Wu H.-Z."/>
            <person name="Ling F."/>
            <person name="Zhang R."/>
            <person name="Shi X.-G."/>
            <person name="Ren J.-P."/>
            <person name="Chen E.-F."/>
            <person name="Sun J.-M."/>
        </authorList>
    </citation>
    <scope>NUCLEOTIDE SEQUENCE</scope>
    <source>
        <strain evidence="3">Adult_tree_wgs_1</strain>
        <tissue evidence="3">Leaves</tissue>
    </source>
</reference>
<dbReference type="EMBL" id="WJXA01000001">
    <property type="protein sequence ID" value="KAF7152141.1"/>
    <property type="molecule type" value="Genomic_DNA"/>
</dbReference>
<keyword evidence="4" id="KW-1185">Reference proteome</keyword>
<name>A0A834HQ54_RHOSS</name>
<dbReference type="InterPro" id="IPR043502">
    <property type="entry name" value="DNA/RNA_pol_sf"/>
</dbReference>
<feature type="domain" description="Integrase catalytic" evidence="2">
    <location>
        <begin position="74"/>
        <end position="240"/>
    </location>
</feature>
<dbReference type="Proteomes" id="UP000626092">
    <property type="component" value="Unassembled WGS sequence"/>
</dbReference>
<dbReference type="PROSITE" id="PS50994">
    <property type="entry name" value="INTEGRASE"/>
    <property type="match status" value="1"/>
</dbReference>
<gene>
    <name evidence="3" type="ORF">RHSIM_Rhsim01G0166500</name>
</gene>
<dbReference type="SUPFAM" id="SSF56672">
    <property type="entry name" value="DNA/RNA polymerases"/>
    <property type="match status" value="1"/>
</dbReference>
<evidence type="ECO:0000313" key="4">
    <source>
        <dbReference type="Proteomes" id="UP000626092"/>
    </source>
</evidence>
<dbReference type="GO" id="GO:0015074">
    <property type="term" value="P:DNA integration"/>
    <property type="evidence" value="ECO:0007669"/>
    <property type="project" value="InterPro"/>
</dbReference>
<comment type="caution">
    <text evidence="3">The sequence shown here is derived from an EMBL/GenBank/DDBJ whole genome shotgun (WGS) entry which is preliminary data.</text>
</comment>
<dbReference type="AlphaFoldDB" id="A0A834HQ54"/>
<organism evidence="3 4">
    <name type="scientific">Rhododendron simsii</name>
    <name type="common">Sims's rhododendron</name>
    <dbReference type="NCBI Taxonomy" id="118357"/>
    <lineage>
        <taxon>Eukaryota</taxon>
        <taxon>Viridiplantae</taxon>
        <taxon>Streptophyta</taxon>
        <taxon>Embryophyta</taxon>
        <taxon>Tracheophyta</taxon>
        <taxon>Spermatophyta</taxon>
        <taxon>Magnoliopsida</taxon>
        <taxon>eudicotyledons</taxon>
        <taxon>Gunneridae</taxon>
        <taxon>Pentapetalae</taxon>
        <taxon>asterids</taxon>
        <taxon>Ericales</taxon>
        <taxon>Ericaceae</taxon>
        <taxon>Ericoideae</taxon>
        <taxon>Rhodoreae</taxon>
        <taxon>Rhododendron</taxon>
    </lineage>
</organism>
<evidence type="ECO:0000259" key="2">
    <source>
        <dbReference type="PROSITE" id="PS50994"/>
    </source>
</evidence>
<keyword evidence="1" id="KW-0732">Signal</keyword>
<sequence>MAALMTCATILILSMSVLSIWLPVTTSLLKRMSTRMRRLGIDTDETKIRSIAEMPVPYLQRSLKRFLGKVFYLQWFIPVLAEITAPFSDLLKGKEEFKWSDEHQKAFDIATEISTKWVEVVSLGRATGAAVANFIKENIICRFGIPKVILSDNGTPFINRNVKKLLKSYLVSHLTSTPYYPQGNGQAKATNKSLIHIISKLLDEKGRTWADHLAVALWAYRTSHRKATRASPFSLVYGAKIVLSAELSVPSARLTLAAEVANNM</sequence>
<dbReference type="Pfam" id="PF00665">
    <property type="entry name" value="rve"/>
    <property type="match status" value="1"/>
</dbReference>
<dbReference type="GO" id="GO:0003676">
    <property type="term" value="F:nucleic acid binding"/>
    <property type="evidence" value="ECO:0007669"/>
    <property type="project" value="InterPro"/>
</dbReference>
<dbReference type="SUPFAM" id="SSF53098">
    <property type="entry name" value="Ribonuclease H-like"/>
    <property type="match status" value="1"/>
</dbReference>
<feature type="chain" id="PRO_5032790258" description="Integrase catalytic domain-containing protein" evidence="1">
    <location>
        <begin position="20"/>
        <end position="264"/>
    </location>
</feature>
<feature type="signal peptide" evidence="1">
    <location>
        <begin position="1"/>
        <end position="19"/>
    </location>
</feature>
<dbReference type="Gene3D" id="3.30.420.10">
    <property type="entry name" value="Ribonuclease H-like superfamily/Ribonuclease H"/>
    <property type="match status" value="1"/>
</dbReference>
<proteinExistence type="predicted"/>
<accession>A0A834HQ54</accession>
<dbReference type="PANTHER" id="PTHR37984">
    <property type="entry name" value="PROTEIN CBG26694"/>
    <property type="match status" value="1"/>
</dbReference>
<protein>
    <recommendedName>
        <fullName evidence="2">Integrase catalytic domain-containing protein</fullName>
    </recommendedName>
</protein>
<evidence type="ECO:0000256" key="1">
    <source>
        <dbReference type="SAM" id="SignalP"/>
    </source>
</evidence>
<dbReference type="InterPro" id="IPR012337">
    <property type="entry name" value="RNaseH-like_sf"/>
</dbReference>
<evidence type="ECO:0000313" key="3">
    <source>
        <dbReference type="EMBL" id="KAF7152141.1"/>
    </source>
</evidence>
<dbReference type="PANTHER" id="PTHR37984:SF5">
    <property type="entry name" value="PROTEIN NYNRIN-LIKE"/>
    <property type="match status" value="1"/>
</dbReference>
<dbReference type="InterPro" id="IPR001584">
    <property type="entry name" value="Integrase_cat-core"/>
</dbReference>
<dbReference type="OrthoDB" id="775972at2759"/>
<dbReference type="InterPro" id="IPR036397">
    <property type="entry name" value="RNaseH_sf"/>
</dbReference>
<dbReference type="InterPro" id="IPR050951">
    <property type="entry name" value="Retrovirus_Pol_polyprotein"/>
</dbReference>